<evidence type="ECO:0000256" key="1">
    <source>
        <dbReference type="SAM" id="MobiDB-lite"/>
    </source>
</evidence>
<organism evidence="2 3">
    <name type="scientific">Leersia perrieri</name>
    <dbReference type="NCBI Taxonomy" id="77586"/>
    <lineage>
        <taxon>Eukaryota</taxon>
        <taxon>Viridiplantae</taxon>
        <taxon>Streptophyta</taxon>
        <taxon>Embryophyta</taxon>
        <taxon>Tracheophyta</taxon>
        <taxon>Spermatophyta</taxon>
        <taxon>Magnoliopsida</taxon>
        <taxon>Liliopsida</taxon>
        <taxon>Poales</taxon>
        <taxon>Poaceae</taxon>
        <taxon>BOP clade</taxon>
        <taxon>Oryzoideae</taxon>
        <taxon>Oryzeae</taxon>
        <taxon>Oryzinae</taxon>
        <taxon>Leersia</taxon>
    </lineage>
</organism>
<feature type="region of interest" description="Disordered" evidence="1">
    <location>
        <begin position="124"/>
        <end position="176"/>
    </location>
</feature>
<dbReference type="EnsemblPlants" id="LPERR05G02210.1">
    <property type="protein sequence ID" value="LPERR05G02210.1"/>
    <property type="gene ID" value="LPERR05G02210"/>
</dbReference>
<keyword evidence="3" id="KW-1185">Reference proteome</keyword>
<accession>A0A0D9WCG2</accession>
<reference evidence="3" key="2">
    <citation type="submission" date="2013-12" db="EMBL/GenBank/DDBJ databases">
        <authorList>
            <person name="Yu Y."/>
            <person name="Lee S."/>
            <person name="de Baynast K."/>
            <person name="Wissotski M."/>
            <person name="Liu L."/>
            <person name="Talag J."/>
            <person name="Goicoechea J."/>
            <person name="Angelova A."/>
            <person name="Jetty R."/>
            <person name="Kudrna D."/>
            <person name="Golser W."/>
            <person name="Rivera L."/>
            <person name="Zhang J."/>
            <person name="Wing R."/>
        </authorList>
    </citation>
    <scope>NUCLEOTIDE SEQUENCE</scope>
</reference>
<dbReference type="Proteomes" id="UP000032180">
    <property type="component" value="Chromosome 5"/>
</dbReference>
<feature type="compositionally biased region" description="Pro residues" evidence="1">
    <location>
        <begin position="19"/>
        <end position="36"/>
    </location>
</feature>
<reference evidence="2 3" key="1">
    <citation type="submission" date="2012-08" db="EMBL/GenBank/DDBJ databases">
        <title>Oryza genome evolution.</title>
        <authorList>
            <person name="Wing R.A."/>
        </authorList>
    </citation>
    <scope>NUCLEOTIDE SEQUENCE</scope>
</reference>
<evidence type="ECO:0000313" key="2">
    <source>
        <dbReference type="EnsemblPlants" id="LPERR05G02210.1"/>
    </source>
</evidence>
<feature type="compositionally biased region" description="Basic residues" evidence="1">
    <location>
        <begin position="98"/>
        <end position="107"/>
    </location>
</feature>
<feature type="compositionally biased region" description="Low complexity" evidence="1">
    <location>
        <begin position="129"/>
        <end position="144"/>
    </location>
</feature>
<feature type="compositionally biased region" description="Basic and acidic residues" evidence="1">
    <location>
        <begin position="165"/>
        <end position="176"/>
    </location>
</feature>
<feature type="region of interest" description="Disordered" evidence="1">
    <location>
        <begin position="1"/>
        <end position="107"/>
    </location>
</feature>
<feature type="compositionally biased region" description="Basic and acidic residues" evidence="1">
    <location>
        <begin position="47"/>
        <end position="56"/>
    </location>
</feature>
<sequence>MATKGIDAVDGRRRWIRSSPPPQDEPLPSPSRPPPSTIDVGSSRSGAADRIRPPRDRRGRICSSPSAARRRLAPPSRQHQIHALLVPSSSPSAGLRPGFRRSCRRRRCTPTSALAATVRRTMLQREMEAGAASGKGEEASALSSDGGGGWHREPSTPTPTVTTHQQREREGDDMGG</sequence>
<protein>
    <submittedName>
        <fullName evidence="2">Uncharacterized protein</fullName>
    </submittedName>
</protein>
<dbReference type="Gramene" id="LPERR05G02210.1">
    <property type="protein sequence ID" value="LPERR05G02210.1"/>
    <property type="gene ID" value="LPERR05G02210"/>
</dbReference>
<dbReference type="AlphaFoldDB" id="A0A0D9WCG2"/>
<name>A0A0D9WCG2_9ORYZ</name>
<feature type="compositionally biased region" description="Low complexity" evidence="1">
    <location>
        <begin position="61"/>
        <end position="77"/>
    </location>
</feature>
<dbReference type="HOGENOM" id="CLU_1527371_0_0_1"/>
<reference evidence="2" key="3">
    <citation type="submission" date="2015-04" db="UniProtKB">
        <authorList>
            <consortium name="EnsemblPlants"/>
        </authorList>
    </citation>
    <scope>IDENTIFICATION</scope>
</reference>
<proteinExistence type="predicted"/>
<evidence type="ECO:0000313" key="3">
    <source>
        <dbReference type="Proteomes" id="UP000032180"/>
    </source>
</evidence>